<dbReference type="InterPro" id="IPR050858">
    <property type="entry name" value="Mal-CoA-ACP_Trans/PKS_FabD"/>
</dbReference>
<keyword evidence="2" id="KW-0808">Transferase</keyword>
<dbReference type="Proteomes" id="UP000294737">
    <property type="component" value="Unassembled WGS sequence"/>
</dbReference>
<sequence>MSNRVAILCSGQAGQHAGMFDLALEDARVAQLLQGWPLEELCGYSLQRILSDDKLLFANPIAQPLVVAAILANWEAIKTLVPKPVVVAGYSIGELASWAVAGALTAEEAIRLAALRAKLLQACIASDQPQVMLAISLSQTLTQMTEIQPLLQAHGFYVAIDVAEDAVIAGGLLQQADALEAVISNAGGKVTRLPIEIASHTPWMQAAVQPFEQALASSNMKAPLFPLLAGISGARLHDKAAATSSLSRQLAEPIRWQAVMDGLHEAGVTMVIELGPGSALAKMLKTRHPHIQCRSIEEFRSLAGLKKWVEQYADA</sequence>
<reference evidence="2 3" key="1">
    <citation type="submission" date="2019-03" db="EMBL/GenBank/DDBJ databases">
        <title>Genomic Encyclopedia of Type Strains, Phase IV (KMG-IV): sequencing the most valuable type-strain genomes for metagenomic binning, comparative biology and taxonomic classification.</title>
        <authorList>
            <person name="Goeker M."/>
        </authorList>
    </citation>
    <scope>NUCLEOTIDE SEQUENCE [LARGE SCALE GENOMIC DNA]</scope>
    <source>
        <strain evidence="2 3">DSM 18555</strain>
    </source>
</reference>
<proteinExistence type="predicted"/>
<dbReference type="OrthoDB" id="9808564at2"/>
<dbReference type="GO" id="GO:0006633">
    <property type="term" value="P:fatty acid biosynthetic process"/>
    <property type="evidence" value="ECO:0007669"/>
    <property type="project" value="TreeGrafter"/>
</dbReference>
<accession>A0A4R6GHU9</accession>
<protein>
    <submittedName>
        <fullName evidence="2">[acyl-carrier-protein] S-malonyltransferase</fullName>
    </submittedName>
</protein>
<dbReference type="Gene3D" id="3.40.366.10">
    <property type="entry name" value="Malonyl-Coenzyme A Acyl Carrier Protein, domain 2"/>
    <property type="match status" value="1"/>
</dbReference>
<dbReference type="Gene3D" id="3.30.70.250">
    <property type="entry name" value="Malonyl-CoA ACP transacylase, ACP-binding"/>
    <property type="match status" value="1"/>
</dbReference>
<comment type="caution">
    <text evidence="2">The sequence shown here is derived from an EMBL/GenBank/DDBJ whole genome shotgun (WGS) entry which is preliminary data.</text>
</comment>
<dbReference type="RefSeq" id="WP_112991229.1">
    <property type="nucleotide sequence ID" value="NZ_PTLZ01000001.1"/>
</dbReference>
<dbReference type="InterPro" id="IPR016035">
    <property type="entry name" value="Acyl_Trfase/lysoPLipase"/>
</dbReference>
<dbReference type="EMBL" id="SNWF01000004">
    <property type="protein sequence ID" value="TDN94526.1"/>
    <property type="molecule type" value="Genomic_DNA"/>
</dbReference>
<name>A0A4R6GHU9_9BURK</name>
<organism evidence="2 3">
    <name type="scientific">Herminiimonas fonticola</name>
    <dbReference type="NCBI Taxonomy" id="303380"/>
    <lineage>
        <taxon>Bacteria</taxon>
        <taxon>Pseudomonadati</taxon>
        <taxon>Pseudomonadota</taxon>
        <taxon>Betaproteobacteria</taxon>
        <taxon>Burkholderiales</taxon>
        <taxon>Oxalobacteraceae</taxon>
        <taxon>Herminiimonas</taxon>
    </lineage>
</organism>
<evidence type="ECO:0000313" key="2">
    <source>
        <dbReference type="EMBL" id="TDN94526.1"/>
    </source>
</evidence>
<dbReference type="SMART" id="SM00827">
    <property type="entry name" value="PKS_AT"/>
    <property type="match status" value="1"/>
</dbReference>
<evidence type="ECO:0000259" key="1">
    <source>
        <dbReference type="SMART" id="SM00827"/>
    </source>
</evidence>
<dbReference type="AlphaFoldDB" id="A0A4R6GHU9"/>
<dbReference type="InterPro" id="IPR001227">
    <property type="entry name" value="Ac_transferase_dom_sf"/>
</dbReference>
<dbReference type="PANTHER" id="PTHR42681">
    <property type="entry name" value="MALONYL-COA-ACYL CARRIER PROTEIN TRANSACYLASE, MITOCHONDRIAL"/>
    <property type="match status" value="1"/>
</dbReference>
<feature type="domain" description="Malonyl-CoA:ACP transacylase (MAT)" evidence="1">
    <location>
        <begin position="8"/>
        <end position="308"/>
    </location>
</feature>
<evidence type="ECO:0000313" key="3">
    <source>
        <dbReference type="Proteomes" id="UP000294737"/>
    </source>
</evidence>
<dbReference type="GO" id="GO:0004314">
    <property type="term" value="F:[acyl-carrier-protein] S-malonyltransferase activity"/>
    <property type="evidence" value="ECO:0007669"/>
    <property type="project" value="TreeGrafter"/>
</dbReference>
<gene>
    <name evidence="2" type="ORF">EV677_1073</name>
</gene>
<dbReference type="PANTHER" id="PTHR42681:SF6">
    <property type="entry name" value="BLL0263 PROTEIN"/>
    <property type="match status" value="1"/>
</dbReference>
<dbReference type="SUPFAM" id="SSF52151">
    <property type="entry name" value="FabD/lysophospholipase-like"/>
    <property type="match status" value="1"/>
</dbReference>
<keyword evidence="3" id="KW-1185">Reference proteome</keyword>
<dbReference type="InterPro" id="IPR014043">
    <property type="entry name" value="Acyl_transferase_dom"/>
</dbReference>
<dbReference type="Pfam" id="PF00698">
    <property type="entry name" value="Acyl_transf_1"/>
    <property type="match status" value="1"/>
</dbReference>
<dbReference type="GO" id="GO:0005829">
    <property type="term" value="C:cytosol"/>
    <property type="evidence" value="ECO:0007669"/>
    <property type="project" value="TreeGrafter"/>
</dbReference>